<dbReference type="SUPFAM" id="SSF53254">
    <property type="entry name" value="Phosphoglycerate mutase-like"/>
    <property type="match status" value="1"/>
</dbReference>
<proteinExistence type="predicted"/>
<accession>A0A060ZH08</accession>
<gene>
    <name evidence="2" type="ORF">J2Z30_007451</name>
    <name evidence="1" type="ORF">SIRAN2232</name>
</gene>
<evidence type="ECO:0000313" key="1">
    <source>
        <dbReference type="EMBL" id="CDR05268.1"/>
    </source>
</evidence>
<evidence type="ECO:0000313" key="2">
    <source>
        <dbReference type="EMBL" id="MBP2066402.1"/>
    </source>
</evidence>
<keyword evidence="3" id="KW-1185">Reference proteome</keyword>
<reference evidence="2 3" key="2">
    <citation type="submission" date="2021-03" db="EMBL/GenBank/DDBJ databases">
        <title>Genomic Encyclopedia of Type Strains, Phase IV (KMG-IV): sequencing the most valuable type-strain genomes for metagenomic binning, comparative biology and taxonomic classification.</title>
        <authorList>
            <person name="Goeker M."/>
        </authorList>
    </citation>
    <scope>NUCLEOTIDE SEQUENCE [LARGE SCALE GENOMIC DNA]</scope>
    <source>
        <strain evidence="2 3">DSM 41954</strain>
    </source>
</reference>
<dbReference type="InterPro" id="IPR013078">
    <property type="entry name" value="His_Pase_superF_clade-1"/>
</dbReference>
<organism evidence="1">
    <name type="scientific">Streptomyces iranensis</name>
    <dbReference type="NCBI Taxonomy" id="576784"/>
    <lineage>
        <taxon>Bacteria</taxon>
        <taxon>Bacillati</taxon>
        <taxon>Actinomycetota</taxon>
        <taxon>Actinomycetes</taxon>
        <taxon>Kitasatosporales</taxon>
        <taxon>Streptomycetaceae</taxon>
        <taxon>Streptomyces</taxon>
        <taxon>Streptomyces violaceusniger group</taxon>
    </lineage>
</organism>
<dbReference type="Pfam" id="PF00300">
    <property type="entry name" value="His_Phos_1"/>
    <property type="match status" value="1"/>
</dbReference>
<dbReference type="EMBL" id="JAGGLR010000025">
    <property type="protein sequence ID" value="MBP2066402.1"/>
    <property type="molecule type" value="Genomic_DNA"/>
</dbReference>
<sequence>MTFRLTLVAAGRSSSRLGERFGDDRPLDSEGRLAAERAAPGLLPLAAAELRYCSPSTRSRETGDALGFTPLVQLALRDCDMGRWAGRSLADVMAREPTEVDAWLGDPRSVPHGGESLHAFIMRIGGWLDTRPAEDHAKMVAVADPGVVRAALMYAIKAPPHCYWNVDIRPLSTVTLTGRAGEWRLRVDGT</sequence>
<dbReference type="HOGENOM" id="CLU_033323_6_0_11"/>
<dbReference type="SMART" id="SM00855">
    <property type="entry name" value="PGAM"/>
    <property type="match status" value="1"/>
</dbReference>
<protein>
    <submittedName>
        <fullName evidence="2">Broad specificity phosphatase PhoE</fullName>
    </submittedName>
    <submittedName>
        <fullName evidence="1">Phosphoglycerate mutase</fullName>
    </submittedName>
</protein>
<dbReference type="Proteomes" id="UP000756710">
    <property type="component" value="Unassembled WGS sequence"/>
</dbReference>
<dbReference type="EMBL" id="LK022848">
    <property type="protein sequence ID" value="CDR05268.1"/>
    <property type="molecule type" value="Genomic_DNA"/>
</dbReference>
<dbReference type="RefSeq" id="WP_044568667.1">
    <property type="nucleotide sequence ID" value="NZ_BAABDR010000012.1"/>
</dbReference>
<dbReference type="InterPro" id="IPR029033">
    <property type="entry name" value="His_PPase_superfam"/>
</dbReference>
<name>A0A060ZH08_9ACTN</name>
<dbReference type="Gene3D" id="3.40.50.1240">
    <property type="entry name" value="Phosphoglycerate mutase-like"/>
    <property type="match status" value="1"/>
</dbReference>
<dbReference type="AlphaFoldDB" id="A0A060ZH08"/>
<reference evidence="1" key="1">
    <citation type="submission" date="2014-05" db="EMBL/GenBank/DDBJ databases">
        <authorList>
            <person name="Horn Fabian"/>
        </authorList>
    </citation>
    <scope>NUCLEOTIDE SEQUENCE</scope>
</reference>
<evidence type="ECO:0000313" key="3">
    <source>
        <dbReference type="Proteomes" id="UP000756710"/>
    </source>
</evidence>